<feature type="transmembrane region" description="Helical" evidence="1">
    <location>
        <begin position="226"/>
        <end position="249"/>
    </location>
</feature>
<keyword evidence="3" id="KW-1185">Reference proteome</keyword>
<feature type="transmembrane region" description="Helical" evidence="1">
    <location>
        <begin position="133"/>
        <end position="150"/>
    </location>
</feature>
<keyword evidence="1" id="KW-0472">Membrane</keyword>
<feature type="transmembrane region" description="Helical" evidence="1">
    <location>
        <begin position="410"/>
        <end position="431"/>
    </location>
</feature>
<gene>
    <name evidence="2" type="ORF">K1Y72_19775</name>
</gene>
<evidence type="ECO:0000313" key="2">
    <source>
        <dbReference type="EMBL" id="MBW8484633.1"/>
    </source>
</evidence>
<keyword evidence="1" id="KW-0812">Transmembrane</keyword>
<accession>A0ABS7FW19</accession>
<protein>
    <recommendedName>
        <fullName evidence="4">Phospholipid carrier-dependent glycosyltransferase</fullName>
    </recommendedName>
</protein>
<feature type="transmembrane region" description="Helical" evidence="1">
    <location>
        <begin position="464"/>
        <end position="481"/>
    </location>
</feature>
<feature type="transmembrane region" description="Helical" evidence="1">
    <location>
        <begin position="438"/>
        <end position="458"/>
    </location>
</feature>
<organism evidence="2 3">
    <name type="scientific">Actinomadura parmotrematis</name>
    <dbReference type="NCBI Taxonomy" id="2864039"/>
    <lineage>
        <taxon>Bacteria</taxon>
        <taxon>Bacillati</taxon>
        <taxon>Actinomycetota</taxon>
        <taxon>Actinomycetes</taxon>
        <taxon>Streptosporangiales</taxon>
        <taxon>Thermomonosporaceae</taxon>
        <taxon>Actinomadura</taxon>
    </lineage>
</organism>
<feature type="transmembrane region" description="Helical" evidence="1">
    <location>
        <begin position="186"/>
        <end position="219"/>
    </location>
</feature>
<evidence type="ECO:0000256" key="1">
    <source>
        <dbReference type="SAM" id="Phobius"/>
    </source>
</evidence>
<dbReference type="Proteomes" id="UP000774570">
    <property type="component" value="Unassembled WGS sequence"/>
</dbReference>
<proteinExistence type="predicted"/>
<dbReference type="EMBL" id="JAIBOA010000012">
    <property type="protein sequence ID" value="MBW8484633.1"/>
    <property type="molecule type" value="Genomic_DNA"/>
</dbReference>
<feature type="transmembrane region" description="Helical" evidence="1">
    <location>
        <begin position="102"/>
        <end position="121"/>
    </location>
</feature>
<dbReference type="RefSeq" id="WP_220167869.1">
    <property type="nucleotide sequence ID" value="NZ_JAIBOA010000012.1"/>
</dbReference>
<keyword evidence="1" id="KW-1133">Transmembrane helix</keyword>
<sequence length="504" mass="54290">MLERVSKAAVRSVPSQERVVEAAGSGARSLLRWLRAHGLFAVVLAGAAWLRWTAIRGYPTMGLFGDSHTYLQTALDGRPSQLRPGGYSLFLLLLKPAHDFRVVLAAQHALGLLVGVIVYALCRRAVLASRPRWPLLAGAVAALATVPVLYDAYTIQLEHMMMSDSLFTFGLVAGVALVMWRRRTSWWAGALAGLAVSAAAMVRSVGLPMLIVVLVCLALRRAGWRPIAAAAAAAVLPVAAYMTWFHAFYGTYSITTTDKIWLYGRTVAFAKCSVIKPEPRVAILCRDGIPPNPAYAPALSALWGGNSGFRQLPGGLYDPQANELAGAFATAAITEQPGDYLAVVWRDTWRAFAWRRTAYPSAAIMRTYEFPVGAAITDRDAVPGRLYGGRTADVRVVEPYAATMRGYQSWAYLHGTPLGIMLAVGLAGIVLRIRRLGGAVLLPWSVGLALLVVPAATADFDYRYVLPAVPFAVLAAVLACVREPGRRPAPAPAEDRAVEEAGRL</sequence>
<evidence type="ECO:0008006" key="4">
    <source>
        <dbReference type="Google" id="ProtNLM"/>
    </source>
</evidence>
<comment type="caution">
    <text evidence="2">The sequence shown here is derived from an EMBL/GenBank/DDBJ whole genome shotgun (WGS) entry which is preliminary data.</text>
</comment>
<feature type="transmembrane region" description="Helical" evidence="1">
    <location>
        <begin position="33"/>
        <end position="52"/>
    </location>
</feature>
<evidence type="ECO:0000313" key="3">
    <source>
        <dbReference type="Proteomes" id="UP000774570"/>
    </source>
</evidence>
<reference evidence="2 3" key="1">
    <citation type="submission" date="2021-07" db="EMBL/GenBank/DDBJ databases">
        <title>Actinomadura sp. PM05-2 isolated from lichen.</title>
        <authorList>
            <person name="Somphong A."/>
            <person name="Phongsopitanun W."/>
            <person name="Tanasupawat S."/>
            <person name="Peongsungnone V."/>
        </authorList>
    </citation>
    <scope>NUCLEOTIDE SEQUENCE [LARGE SCALE GENOMIC DNA]</scope>
    <source>
        <strain evidence="2 3">PM05-2</strain>
    </source>
</reference>
<name>A0ABS7FW19_9ACTN</name>